<dbReference type="Gene3D" id="3.10.180.10">
    <property type="entry name" value="2,3-Dihydroxybiphenyl 1,2-Dioxygenase, domain 1"/>
    <property type="match status" value="1"/>
</dbReference>
<sequence>MSSAIFINLPVQDPKASGEFFTKIGFAPDEEFTGGDVVSVLIGENIRVFLVTEAFFRQASRREVADTATHAEVELAVQVESRACVNEIADAAAAAGGEAAGEHEEPGVMYSRGFRDLDGHLWNVFSMNATS</sequence>
<proteinExistence type="predicted"/>
<dbReference type="InterPro" id="IPR004360">
    <property type="entry name" value="Glyas_Fos-R_dOase_dom"/>
</dbReference>
<reference evidence="2 3" key="1">
    <citation type="submission" date="2019-03" db="EMBL/GenBank/DDBJ databases">
        <title>Draft genome sequences of novel Actinobacteria.</title>
        <authorList>
            <person name="Sahin N."/>
            <person name="Ay H."/>
            <person name="Saygin H."/>
        </authorList>
    </citation>
    <scope>NUCLEOTIDE SEQUENCE [LARGE SCALE GENOMIC DNA]</scope>
    <source>
        <strain evidence="2 3">KC712</strain>
    </source>
</reference>
<dbReference type="EMBL" id="SMKP01000077">
    <property type="protein sequence ID" value="TDD18024.1"/>
    <property type="molecule type" value="Genomic_DNA"/>
</dbReference>
<name>A0A4R4WMQ6_9ACTN</name>
<evidence type="ECO:0000259" key="1">
    <source>
        <dbReference type="PROSITE" id="PS51819"/>
    </source>
</evidence>
<dbReference type="InterPro" id="IPR029068">
    <property type="entry name" value="Glyas_Bleomycin-R_OHBP_Dase"/>
</dbReference>
<dbReference type="OrthoDB" id="4265398at2"/>
<evidence type="ECO:0000313" key="2">
    <source>
        <dbReference type="EMBL" id="TDD18024.1"/>
    </source>
</evidence>
<accession>A0A4R4WMQ6</accession>
<keyword evidence="3" id="KW-1185">Reference proteome</keyword>
<dbReference type="InterPro" id="IPR037523">
    <property type="entry name" value="VOC_core"/>
</dbReference>
<gene>
    <name evidence="2" type="ORF">E1294_25790</name>
</gene>
<comment type="caution">
    <text evidence="2">The sequence shown here is derived from an EMBL/GenBank/DDBJ whole genome shotgun (WGS) entry which is preliminary data.</text>
</comment>
<dbReference type="PROSITE" id="PS51819">
    <property type="entry name" value="VOC"/>
    <property type="match status" value="1"/>
</dbReference>
<feature type="domain" description="VOC" evidence="1">
    <location>
        <begin position="3"/>
        <end position="127"/>
    </location>
</feature>
<organism evidence="2 3">
    <name type="scientific">Nonomuraea diastatica</name>
    <dbReference type="NCBI Taxonomy" id="1848329"/>
    <lineage>
        <taxon>Bacteria</taxon>
        <taxon>Bacillati</taxon>
        <taxon>Actinomycetota</taxon>
        <taxon>Actinomycetes</taxon>
        <taxon>Streptosporangiales</taxon>
        <taxon>Streptosporangiaceae</taxon>
        <taxon>Nonomuraea</taxon>
    </lineage>
</organism>
<protein>
    <recommendedName>
        <fullName evidence="1">VOC domain-containing protein</fullName>
    </recommendedName>
</protein>
<dbReference type="PANTHER" id="PTHR36503">
    <property type="entry name" value="BLR2520 PROTEIN"/>
    <property type="match status" value="1"/>
</dbReference>
<dbReference type="SUPFAM" id="SSF54593">
    <property type="entry name" value="Glyoxalase/Bleomycin resistance protein/Dihydroxybiphenyl dioxygenase"/>
    <property type="match status" value="1"/>
</dbReference>
<dbReference type="Proteomes" id="UP000294543">
    <property type="component" value="Unassembled WGS sequence"/>
</dbReference>
<dbReference type="AlphaFoldDB" id="A0A4R4WMQ6"/>
<dbReference type="RefSeq" id="WP_132512401.1">
    <property type="nucleotide sequence ID" value="NZ_SMKP01000077.1"/>
</dbReference>
<dbReference type="PANTHER" id="PTHR36503:SF2">
    <property type="entry name" value="BLR2408 PROTEIN"/>
    <property type="match status" value="1"/>
</dbReference>
<dbReference type="Pfam" id="PF00903">
    <property type="entry name" value="Glyoxalase"/>
    <property type="match status" value="1"/>
</dbReference>
<evidence type="ECO:0000313" key="3">
    <source>
        <dbReference type="Proteomes" id="UP000294543"/>
    </source>
</evidence>